<name>A0A3R8KXT6_9FIRM</name>
<evidence type="ECO:0000313" key="2">
    <source>
        <dbReference type="EMBL" id="RRK34142.1"/>
    </source>
</evidence>
<reference evidence="2" key="1">
    <citation type="submission" date="2018-10" db="EMBL/GenBank/DDBJ databases">
        <title>Schaedlerella arabinophila gen. nov. sp. nov., isolated from the mouse intestinal tract and comparative analysis with the genome of the closely related altered Schaedler flora strain ASF502.</title>
        <authorList>
            <person name="Miyake S."/>
            <person name="Soh M."/>
            <person name="Seedorf H."/>
        </authorList>
    </citation>
    <scope>NUCLEOTIDE SEQUENCE [LARGE SCALE GENOMIC DNA]</scope>
    <source>
        <strain evidence="2">DSM 106076</strain>
    </source>
</reference>
<sequence length="206" mass="22745">MEKYFQIEKVNLKYHIPIHVFVCILLLAVSPLLMGVANLSAEDTAKVLERYAALTGIIMLTPVFLPEQDQNLRELVCAKYVSSTSVYLVRLLGNVILLAFLLGIYMCMLYAGGCAFPAVKYFLGTLAEMLFFGGLGVCFYGAADNLVAGYMAPMVYYIAAIGSGPKYLKLLYPFSMSMGSFKEKCCLFAAAVLLVMAGILFRCRRK</sequence>
<accession>A0A3R8KXT6</accession>
<feature type="transmembrane region" description="Helical" evidence="1">
    <location>
        <begin position="121"/>
        <end position="142"/>
    </location>
</feature>
<keyword evidence="1" id="KW-0812">Transmembrane</keyword>
<feature type="transmembrane region" description="Helical" evidence="1">
    <location>
        <begin position="184"/>
        <end position="201"/>
    </location>
</feature>
<protein>
    <submittedName>
        <fullName evidence="2">Uncharacterized protein</fullName>
    </submittedName>
</protein>
<dbReference type="EMBL" id="RHJS01000002">
    <property type="protein sequence ID" value="RRK34142.1"/>
    <property type="molecule type" value="Genomic_DNA"/>
</dbReference>
<dbReference type="RefSeq" id="WP_125129303.1">
    <property type="nucleotide sequence ID" value="NZ_RHJS01000002.1"/>
</dbReference>
<keyword evidence="3" id="KW-1185">Reference proteome</keyword>
<feature type="transmembrane region" description="Helical" evidence="1">
    <location>
        <begin position="85"/>
        <end position="109"/>
    </location>
</feature>
<evidence type="ECO:0000256" key="1">
    <source>
        <dbReference type="SAM" id="Phobius"/>
    </source>
</evidence>
<organism evidence="2 3">
    <name type="scientific">Schaedlerella arabinosiphila</name>
    <dbReference type="NCBI Taxonomy" id="2044587"/>
    <lineage>
        <taxon>Bacteria</taxon>
        <taxon>Bacillati</taxon>
        <taxon>Bacillota</taxon>
        <taxon>Clostridia</taxon>
        <taxon>Lachnospirales</taxon>
        <taxon>Lachnospiraceae</taxon>
        <taxon>Schaedlerella</taxon>
    </lineage>
</organism>
<keyword evidence="1" id="KW-0472">Membrane</keyword>
<evidence type="ECO:0000313" key="3">
    <source>
        <dbReference type="Proteomes" id="UP000274920"/>
    </source>
</evidence>
<feature type="transmembrane region" description="Helical" evidence="1">
    <location>
        <begin position="16"/>
        <end position="36"/>
    </location>
</feature>
<gene>
    <name evidence="2" type="ORF">EBB54_24500</name>
</gene>
<comment type="caution">
    <text evidence="2">The sequence shown here is derived from an EMBL/GenBank/DDBJ whole genome shotgun (WGS) entry which is preliminary data.</text>
</comment>
<dbReference type="Proteomes" id="UP000274920">
    <property type="component" value="Unassembled WGS sequence"/>
</dbReference>
<keyword evidence="1" id="KW-1133">Transmembrane helix</keyword>
<proteinExistence type="predicted"/>
<dbReference type="AlphaFoldDB" id="A0A3R8KXT6"/>